<accession>A0A843B6E9</accession>
<dbReference type="PROSITE" id="PS50994">
    <property type="entry name" value="INTEGRASE"/>
    <property type="match status" value="1"/>
</dbReference>
<dbReference type="InterPro" id="IPR036397">
    <property type="entry name" value="RNaseH_sf"/>
</dbReference>
<dbReference type="RefSeq" id="WP_198462294.1">
    <property type="nucleotide sequence ID" value="NZ_JABBCQ020000030.1"/>
</dbReference>
<sequence>MALTPAICDYLRELARKLDAAPHGGAGLLLDDAGQFLGMSRQTIYRHLKAVAGWESGRKARSDKGSTSVDSDALMTLATMQRESVRDNGKQTMKTPVARSVLEANGLPVGVSNAHLNRLMRDRGLNVETQQLAAPAQQMRALHPNHVHQVDPSLCLVYYLNGRQQIMEDREFYKNKLENFAKVKFKVWRYVLWDMASGALQVWYCEAAGESQANMFSFLMHAWGQQEGRLFHGVPKYLYWDKGSANMATAIQCLLRSLECESRTHEAGNARAKGGVEGGNNIVETQFECRLRFEPVDDVEGLNRAATAWSEAYNANLIPGQDTRLRRTGLTTPVARYDLWQLIKSDQLRLLPPVEVCQALMTGKEAERKVDGHQCITFKHPKAERSMTYSLKGMDGVNVGDLVSVRPLVYGELAIQIELPRYDGEPLVYRVEPELEYDDFGRPLSAAVFGEEMKSHADTPAMKAGKAMDELAFPDQDADQARQKKVVPFGGEMKAHSYLQEVEQPSYLQRPGVDIATPAHAQPAEPELLEPVAVMLRIRAELGRKLTAEENQFMRTRFAGGVPETQLQALIDQFKNPAQADQAQPIRAAGGLRAV</sequence>
<dbReference type="SUPFAM" id="SSF53098">
    <property type="entry name" value="Ribonuclease H-like"/>
    <property type="match status" value="1"/>
</dbReference>
<reference evidence="2" key="1">
    <citation type="submission" date="2020-12" db="EMBL/GenBank/DDBJ databases">
        <title>Comamonas sp. nov., isolated from stream water.</title>
        <authorList>
            <person name="Park K.-H."/>
        </authorList>
    </citation>
    <scope>NUCLEOTIDE SEQUENCE</scope>
    <source>
        <strain evidence="2">EJ-4</strain>
    </source>
</reference>
<dbReference type="Proteomes" id="UP000530032">
    <property type="component" value="Unassembled WGS sequence"/>
</dbReference>
<evidence type="ECO:0000313" key="2">
    <source>
        <dbReference type="EMBL" id="MBI1626946.1"/>
    </source>
</evidence>
<dbReference type="GO" id="GO:0003676">
    <property type="term" value="F:nucleic acid binding"/>
    <property type="evidence" value="ECO:0007669"/>
    <property type="project" value="InterPro"/>
</dbReference>
<evidence type="ECO:0000259" key="1">
    <source>
        <dbReference type="PROSITE" id="PS50994"/>
    </source>
</evidence>
<dbReference type="InterPro" id="IPR012337">
    <property type="entry name" value="RNaseH-like_sf"/>
</dbReference>
<dbReference type="AlphaFoldDB" id="A0A843B6E9"/>
<protein>
    <submittedName>
        <fullName evidence="2">Integrase</fullName>
    </submittedName>
</protein>
<dbReference type="PANTHER" id="PTHR35004:SF7">
    <property type="entry name" value="INTEGRASE PROTEIN"/>
    <property type="match status" value="1"/>
</dbReference>
<proteinExistence type="predicted"/>
<feature type="domain" description="Integrase catalytic" evidence="1">
    <location>
        <begin position="140"/>
        <end position="341"/>
    </location>
</feature>
<keyword evidence="3" id="KW-1185">Reference proteome</keyword>
<dbReference type="GO" id="GO:0015074">
    <property type="term" value="P:DNA integration"/>
    <property type="evidence" value="ECO:0007669"/>
    <property type="project" value="InterPro"/>
</dbReference>
<name>A0A843B6E9_9BURK</name>
<dbReference type="EMBL" id="JABBCQ020000030">
    <property type="protein sequence ID" value="MBI1626946.1"/>
    <property type="molecule type" value="Genomic_DNA"/>
</dbReference>
<organism evidence="2 3">
    <name type="scientific">Comamonas suwonensis</name>
    <dbReference type="NCBI Taxonomy" id="2606214"/>
    <lineage>
        <taxon>Bacteria</taxon>
        <taxon>Pseudomonadati</taxon>
        <taxon>Pseudomonadota</taxon>
        <taxon>Betaproteobacteria</taxon>
        <taxon>Burkholderiales</taxon>
        <taxon>Comamonadaceae</taxon>
        <taxon>Comamonas</taxon>
    </lineage>
</organism>
<dbReference type="InterPro" id="IPR001584">
    <property type="entry name" value="Integrase_cat-core"/>
</dbReference>
<comment type="caution">
    <text evidence="2">The sequence shown here is derived from an EMBL/GenBank/DDBJ whole genome shotgun (WGS) entry which is preliminary data.</text>
</comment>
<dbReference type="Gene3D" id="3.30.420.10">
    <property type="entry name" value="Ribonuclease H-like superfamily/Ribonuclease H"/>
    <property type="match status" value="1"/>
</dbReference>
<gene>
    <name evidence="2" type="ORF">HF327_020965</name>
</gene>
<dbReference type="PANTHER" id="PTHR35004">
    <property type="entry name" value="TRANSPOSASE RV3428C-RELATED"/>
    <property type="match status" value="1"/>
</dbReference>
<evidence type="ECO:0000313" key="3">
    <source>
        <dbReference type="Proteomes" id="UP000530032"/>
    </source>
</evidence>